<keyword evidence="6" id="KW-0687">Ribonucleoprotein</keyword>
<reference evidence="10" key="1">
    <citation type="submission" date="2020-12" db="EMBL/GenBank/DDBJ databases">
        <authorList>
            <consortium name="Molecular Ecology Group"/>
        </authorList>
    </citation>
    <scope>NUCLEOTIDE SEQUENCE</scope>
    <source>
        <strain evidence="10">TBG_1078</strain>
    </source>
</reference>
<comment type="similarity">
    <text evidence="3">Belongs to the eukaryotic ribosomal protein eS21 family.</text>
</comment>
<evidence type="ECO:0000256" key="3">
    <source>
        <dbReference type="ARBA" id="ARBA00010228"/>
    </source>
</evidence>
<dbReference type="InterPro" id="IPR001931">
    <property type="entry name" value="Ribosomal_eS21"/>
</dbReference>
<gene>
    <name evidence="10" type="ORF">NYPRO_LOCUS2256</name>
</gene>
<keyword evidence="5" id="KW-0689">Ribosomal protein</keyword>
<keyword evidence="11" id="KW-1185">Reference proteome</keyword>
<dbReference type="EMBL" id="CAJHUB010000653">
    <property type="protein sequence ID" value="CAD7669462.1"/>
    <property type="molecule type" value="Genomic_DNA"/>
</dbReference>
<dbReference type="Proteomes" id="UP000645828">
    <property type="component" value="Unassembled WGS sequence"/>
</dbReference>
<evidence type="ECO:0000256" key="4">
    <source>
        <dbReference type="ARBA" id="ARBA00011542"/>
    </source>
</evidence>
<evidence type="ECO:0000313" key="11">
    <source>
        <dbReference type="Proteomes" id="UP000645828"/>
    </source>
</evidence>
<evidence type="ECO:0000256" key="6">
    <source>
        <dbReference type="ARBA" id="ARBA00023274"/>
    </source>
</evidence>
<comment type="subcellular location">
    <subcellularLocation>
        <location evidence="2">Cytoplasm</location>
        <location evidence="2">Cytosol</location>
    </subcellularLocation>
    <subcellularLocation>
        <location evidence="1">Rough endoplasmic reticulum</location>
    </subcellularLocation>
</comment>
<evidence type="ECO:0000256" key="7">
    <source>
        <dbReference type="ARBA" id="ARBA00035150"/>
    </source>
</evidence>
<sequence>MQNDAGKFVDLYMPRKCSASNRIIGTKDHTSIQMNMAKVDKVTGRFNGQFKTYAICGAIRRMGESDDSILWLAKADGIISKNFGREKTTDGGHLNFAVLPLGSDTY</sequence>
<proteinExistence type="inferred from homology"/>
<dbReference type="GO" id="GO:0006412">
    <property type="term" value="P:translation"/>
    <property type="evidence" value="ECO:0007669"/>
    <property type="project" value="InterPro"/>
</dbReference>
<evidence type="ECO:0000256" key="8">
    <source>
        <dbReference type="ARBA" id="ARBA00035451"/>
    </source>
</evidence>
<comment type="caution">
    <text evidence="10">The sequence shown here is derived from an EMBL/GenBank/DDBJ whole genome shotgun (WGS) entry which is preliminary data.</text>
</comment>
<organism evidence="10 11">
    <name type="scientific">Nyctereutes procyonoides</name>
    <name type="common">Raccoon dog</name>
    <name type="synonym">Canis procyonoides</name>
    <dbReference type="NCBI Taxonomy" id="34880"/>
    <lineage>
        <taxon>Eukaryota</taxon>
        <taxon>Metazoa</taxon>
        <taxon>Chordata</taxon>
        <taxon>Craniata</taxon>
        <taxon>Vertebrata</taxon>
        <taxon>Euteleostomi</taxon>
        <taxon>Mammalia</taxon>
        <taxon>Eutheria</taxon>
        <taxon>Laurasiatheria</taxon>
        <taxon>Carnivora</taxon>
        <taxon>Caniformia</taxon>
        <taxon>Canidae</taxon>
        <taxon>Nyctereutes</taxon>
    </lineage>
</organism>
<evidence type="ECO:0000256" key="1">
    <source>
        <dbReference type="ARBA" id="ARBA00004427"/>
    </source>
</evidence>
<name>A0A811XZV0_NYCPR</name>
<dbReference type="GO" id="GO:0003735">
    <property type="term" value="F:structural constituent of ribosome"/>
    <property type="evidence" value="ECO:0007669"/>
    <property type="project" value="InterPro"/>
</dbReference>
<evidence type="ECO:0000313" key="10">
    <source>
        <dbReference type="EMBL" id="CAD7669462.1"/>
    </source>
</evidence>
<evidence type="ECO:0000256" key="5">
    <source>
        <dbReference type="ARBA" id="ARBA00022980"/>
    </source>
</evidence>
<comment type="function">
    <text evidence="9">Component of the small ribosomal subunit. The ribosome is a large ribonucleoprotein complex responsible for the synthesis of proteins in the cell.</text>
</comment>
<dbReference type="GO" id="GO:1990904">
    <property type="term" value="C:ribonucleoprotein complex"/>
    <property type="evidence" value="ECO:0007669"/>
    <property type="project" value="UniProtKB-KW"/>
</dbReference>
<dbReference type="AlphaFoldDB" id="A0A811XZV0"/>
<evidence type="ECO:0000256" key="2">
    <source>
        <dbReference type="ARBA" id="ARBA00004514"/>
    </source>
</evidence>
<dbReference type="GO" id="GO:0022626">
    <property type="term" value="C:cytosolic ribosome"/>
    <property type="evidence" value="ECO:0007669"/>
    <property type="project" value="UniProtKB-ARBA"/>
</dbReference>
<protein>
    <recommendedName>
        <fullName evidence="7">Small ribosomal subunit protein eS21</fullName>
    </recommendedName>
    <alternativeName>
        <fullName evidence="8">40S ribosomal protein S21</fullName>
    </alternativeName>
</protein>
<dbReference type="Pfam" id="PF01249">
    <property type="entry name" value="Ribosomal_S21e"/>
    <property type="match status" value="1"/>
</dbReference>
<dbReference type="InterPro" id="IPR038579">
    <property type="entry name" value="Ribosomal_eS21_sf"/>
</dbReference>
<dbReference type="PANTHER" id="PTHR10442">
    <property type="entry name" value="40S RIBOSOMAL PROTEIN S21"/>
    <property type="match status" value="1"/>
</dbReference>
<dbReference type="GO" id="GO:0005791">
    <property type="term" value="C:rough endoplasmic reticulum"/>
    <property type="evidence" value="ECO:0007669"/>
    <property type="project" value="UniProtKB-SubCell"/>
</dbReference>
<accession>A0A811XZV0</accession>
<evidence type="ECO:0000256" key="9">
    <source>
        <dbReference type="ARBA" id="ARBA00045746"/>
    </source>
</evidence>
<dbReference type="FunFam" id="3.30.1230.20:FF:000001">
    <property type="entry name" value="40S ribosomal protein S21"/>
    <property type="match status" value="1"/>
</dbReference>
<dbReference type="Gene3D" id="3.30.1230.20">
    <property type="match status" value="1"/>
</dbReference>
<comment type="subunit">
    <text evidence="4">Component of the 40S small ribosomal subunit.</text>
</comment>